<comment type="similarity">
    <text evidence="6">Belongs to the insect chemoreceptor superfamily. Gustatory receptor (GR) family.</text>
</comment>
<feature type="transmembrane region" description="Helical" evidence="6">
    <location>
        <begin position="75"/>
        <end position="98"/>
    </location>
</feature>
<organism>
    <name type="scientific">Culex quinquefasciatus</name>
    <name type="common">Southern house mosquito</name>
    <name type="synonym">Culex pungens</name>
    <dbReference type="NCBI Taxonomy" id="7176"/>
    <lineage>
        <taxon>Eukaryota</taxon>
        <taxon>Metazoa</taxon>
        <taxon>Ecdysozoa</taxon>
        <taxon>Arthropoda</taxon>
        <taxon>Hexapoda</taxon>
        <taxon>Insecta</taxon>
        <taxon>Pterygota</taxon>
        <taxon>Neoptera</taxon>
        <taxon>Endopterygota</taxon>
        <taxon>Diptera</taxon>
        <taxon>Nematocera</taxon>
        <taxon>Culicoidea</taxon>
        <taxon>Culicidae</taxon>
        <taxon>Culicinae</taxon>
        <taxon>Culicini</taxon>
        <taxon>Culex</taxon>
        <taxon>Culex</taxon>
    </lineage>
</organism>
<feature type="transmembrane region" description="Helical" evidence="6">
    <location>
        <begin position="133"/>
        <end position="157"/>
    </location>
</feature>
<gene>
    <name evidence="8" type="primary">6049301</name>
    <name evidence="7" type="ORF">CpipJ_CPIJ014984</name>
</gene>
<evidence type="ECO:0000256" key="3">
    <source>
        <dbReference type="ARBA" id="ARBA00022692"/>
    </source>
</evidence>
<evidence type="ECO:0000256" key="4">
    <source>
        <dbReference type="ARBA" id="ARBA00022989"/>
    </source>
</evidence>
<keyword evidence="3 6" id="KW-0812">Transmembrane</keyword>
<keyword evidence="9" id="KW-1185">Reference proteome</keyword>
<evidence type="ECO:0000313" key="8">
    <source>
        <dbReference type="EnsemblMetazoa" id="CPIJ014984-PA"/>
    </source>
</evidence>
<evidence type="ECO:0000256" key="1">
    <source>
        <dbReference type="ARBA" id="ARBA00004651"/>
    </source>
</evidence>
<dbReference type="OrthoDB" id="6366728at2759"/>
<accession>B0X8W3</accession>
<evidence type="ECO:0000256" key="6">
    <source>
        <dbReference type="RuleBase" id="RU363108"/>
    </source>
</evidence>
<reference evidence="7" key="1">
    <citation type="submission" date="2007-03" db="EMBL/GenBank/DDBJ databases">
        <title>Annotation of Culex pipiens quinquefasciatus.</title>
        <authorList>
            <consortium name="The Broad Institute Genome Sequencing Platform"/>
            <person name="Atkinson P.W."/>
            <person name="Hemingway J."/>
            <person name="Christensen B.M."/>
            <person name="Higgs S."/>
            <person name="Kodira C."/>
            <person name="Hannick L."/>
            <person name="Megy K."/>
            <person name="O'Leary S."/>
            <person name="Pearson M."/>
            <person name="Haas B.J."/>
            <person name="Mauceli E."/>
            <person name="Wortman J.R."/>
            <person name="Lee N.H."/>
            <person name="Guigo R."/>
            <person name="Stanke M."/>
            <person name="Alvarado L."/>
            <person name="Amedeo P."/>
            <person name="Antoine C.H."/>
            <person name="Arensburger P."/>
            <person name="Bidwell S.L."/>
            <person name="Crawford M."/>
            <person name="Camaro F."/>
            <person name="Devon K."/>
            <person name="Engels R."/>
            <person name="Hammond M."/>
            <person name="Howarth C."/>
            <person name="Koehrsen M."/>
            <person name="Lawson D."/>
            <person name="Montgomery P."/>
            <person name="Nene V."/>
            <person name="Nusbaum C."/>
            <person name="Puiu D."/>
            <person name="Romero-Severson J."/>
            <person name="Severson D.W."/>
            <person name="Shumway M."/>
            <person name="Sisk P."/>
            <person name="Stolte C."/>
            <person name="Zeng Q."/>
            <person name="Eisenstadt E."/>
            <person name="Fraser-Liggett C."/>
            <person name="Strausberg R."/>
            <person name="Galagan J."/>
            <person name="Birren B."/>
            <person name="Collins F.H."/>
        </authorList>
    </citation>
    <scope>NUCLEOTIDE SEQUENCE [LARGE SCALE GENOMIC DNA]</scope>
    <source>
        <strain evidence="7">JHB</strain>
    </source>
</reference>
<dbReference type="eggNOG" id="ENOG502T8H5">
    <property type="taxonomic scope" value="Eukaryota"/>
</dbReference>
<dbReference type="AlphaFoldDB" id="B0X8W3"/>
<evidence type="ECO:0000256" key="2">
    <source>
        <dbReference type="ARBA" id="ARBA00022475"/>
    </source>
</evidence>
<dbReference type="GO" id="GO:0005886">
    <property type="term" value="C:plasma membrane"/>
    <property type="evidence" value="ECO:0007669"/>
    <property type="project" value="UniProtKB-SubCell"/>
</dbReference>
<protein>
    <recommendedName>
        <fullName evidence="6">Gustatory receptor</fullName>
    </recommendedName>
</protein>
<dbReference type="HOGENOM" id="CLU_039879_0_0_1"/>
<keyword evidence="2 6" id="KW-1003">Cell membrane</keyword>
<comment type="subcellular location">
    <subcellularLocation>
        <location evidence="1 6">Cell membrane</location>
        <topology evidence="1 6">Multi-pass membrane protein</topology>
    </subcellularLocation>
</comment>
<feature type="transmembrane region" description="Helical" evidence="6">
    <location>
        <begin position="261"/>
        <end position="280"/>
    </location>
</feature>
<name>B0X8W3_CULQU</name>
<dbReference type="InParanoid" id="B0X8W3"/>
<evidence type="ECO:0000313" key="9">
    <source>
        <dbReference type="Proteomes" id="UP000002320"/>
    </source>
</evidence>
<comment type="caution">
    <text evidence="6">Lacks conserved residue(s) required for the propagation of feature annotation.</text>
</comment>
<dbReference type="GO" id="GO:0007165">
    <property type="term" value="P:signal transduction"/>
    <property type="evidence" value="ECO:0007669"/>
    <property type="project" value="UniProtKB-KW"/>
</dbReference>
<dbReference type="InterPro" id="IPR013604">
    <property type="entry name" value="7TM_chemorcpt"/>
</dbReference>
<keyword evidence="6" id="KW-0675">Receptor</keyword>
<dbReference type="EnsemblMetazoa" id="CPIJ014984-RA">
    <property type="protein sequence ID" value="CPIJ014984-PA"/>
    <property type="gene ID" value="CPIJ014984"/>
</dbReference>
<dbReference type="KEGG" id="cqu:CpipJ_CPIJ014984"/>
<dbReference type="OMA" id="YATEANE"/>
<reference evidence="8" key="2">
    <citation type="submission" date="2020-05" db="UniProtKB">
        <authorList>
            <consortium name="EnsemblMetazoa"/>
        </authorList>
    </citation>
    <scope>IDENTIFICATION</scope>
    <source>
        <strain evidence="8">JHB</strain>
    </source>
</reference>
<dbReference type="VEuPathDB" id="VectorBase:CPIJ014984"/>
<dbReference type="Proteomes" id="UP000002320">
    <property type="component" value="Unassembled WGS sequence"/>
</dbReference>
<dbReference type="GO" id="GO:0050909">
    <property type="term" value="P:sensory perception of taste"/>
    <property type="evidence" value="ECO:0007669"/>
    <property type="project" value="InterPro"/>
</dbReference>
<dbReference type="Pfam" id="PF08395">
    <property type="entry name" value="7tm_7"/>
    <property type="match status" value="1"/>
</dbReference>
<keyword evidence="5 6" id="KW-0472">Membrane</keyword>
<comment type="function">
    <text evidence="6">Gustatory receptor which mediates acceptance or avoidance behavior, depending on its substrates.</text>
</comment>
<keyword evidence="4 6" id="KW-1133">Transmembrane helix</keyword>
<feature type="transmembrane region" description="Helical" evidence="6">
    <location>
        <begin position="300"/>
        <end position="319"/>
    </location>
</feature>
<evidence type="ECO:0000256" key="5">
    <source>
        <dbReference type="ARBA" id="ARBA00023136"/>
    </source>
</evidence>
<dbReference type="VEuPathDB" id="VectorBase:CQUJHB015919"/>
<keyword evidence="6" id="KW-0807">Transducer</keyword>
<feature type="transmembrane region" description="Helical" evidence="6">
    <location>
        <begin position="44"/>
        <end position="69"/>
    </location>
</feature>
<feature type="transmembrane region" description="Helical" evidence="6">
    <location>
        <begin position="177"/>
        <end position="198"/>
    </location>
</feature>
<sequence length="463" mass="53512">MTWFVARTYFDTIRPVYRASRLLLVHFTTIDFSARTVHRSLTDLVCFVLAALLDVYSASCGLRAILAFLSLTDSVLVNVGTYGATVLCCLFAVTVPWWNNYNGFVIFELYNNIARCSDELLVLGLTVNHRRKFVLATVYVTYFVSLPFLVLLTYSYAPSLFKWVGMDRLYTDFRSTFAFARMLLILCLCNCYSSLTLLSLRTHFKLLNEAICKYFPTSVQTQASHVGDVPSTQRLIQTLAKLHERLSNTVQLFNHCFSMQYAVLMWAGYAFTIFSAFFLIHSYTTDVTAEMRWLSRTNMVLDGLFVFYIVEFMALASVVNSECSRTVVVIHKVIAYGRFEKRVLKELRTFSQQLSHHSPRITCHLYDFNWELFYRVDICHPLKTCLIIKLFFDRWPARSRQGRDSGRMIFRVIWQPSRLKAFYVSSSKDQNCTPPRVKGLVCVCVRLCGKGQPQNYSAEKRKC</sequence>
<proteinExistence type="inferred from homology"/>
<evidence type="ECO:0000313" key="7">
    <source>
        <dbReference type="EMBL" id="EDS42719.1"/>
    </source>
</evidence>
<dbReference type="EMBL" id="DS232507">
    <property type="protein sequence ID" value="EDS42719.1"/>
    <property type="molecule type" value="Genomic_DNA"/>
</dbReference>